<accession>A0A6N7LYY9</accession>
<protein>
    <submittedName>
        <fullName evidence="1">Uncharacterized protein</fullName>
    </submittedName>
</protein>
<evidence type="ECO:0000313" key="2">
    <source>
        <dbReference type="Proteomes" id="UP000469421"/>
    </source>
</evidence>
<dbReference type="EMBL" id="WIRE01000001">
    <property type="protein sequence ID" value="MQX54394.1"/>
    <property type="molecule type" value="Genomic_DNA"/>
</dbReference>
<sequence>MAILPQAEGASPLVLNTGTALEVSARVAGQPSKLLTYRKQSTSLTSFDAITDDDF</sequence>
<evidence type="ECO:0000313" key="1">
    <source>
        <dbReference type="EMBL" id="MQX54394.1"/>
    </source>
</evidence>
<reference evidence="1 2" key="1">
    <citation type="submission" date="2019-10" db="EMBL/GenBank/DDBJ databases">
        <title>Alcanivorax sp.PA15-N-34 draft genome sequence.</title>
        <authorList>
            <person name="Liao X."/>
            <person name="Shao Z."/>
        </authorList>
    </citation>
    <scope>NUCLEOTIDE SEQUENCE [LARGE SCALE GENOMIC DNA]</scope>
    <source>
        <strain evidence="1 2">PA15-N-34</strain>
    </source>
</reference>
<organism evidence="1 2">
    <name type="scientific">Alcanivorax sediminis</name>
    <dbReference type="NCBI Taxonomy" id="2663008"/>
    <lineage>
        <taxon>Bacteria</taxon>
        <taxon>Pseudomonadati</taxon>
        <taxon>Pseudomonadota</taxon>
        <taxon>Gammaproteobacteria</taxon>
        <taxon>Oceanospirillales</taxon>
        <taxon>Alcanivoracaceae</taxon>
        <taxon>Alcanivorax</taxon>
    </lineage>
</organism>
<comment type="caution">
    <text evidence="1">The sequence shown here is derived from an EMBL/GenBank/DDBJ whole genome shotgun (WGS) entry which is preliminary data.</text>
</comment>
<dbReference type="Proteomes" id="UP000469421">
    <property type="component" value="Unassembled WGS sequence"/>
</dbReference>
<name>A0A6N7LYY9_9GAMM</name>
<dbReference type="RefSeq" id="WP_153501668.1">
    <property type="nucleotide sequence ID" value="NZ_WIRE01000001.1"/>
</dbReference>
<keyword evidence="2" id="KW-1185">Reference proteome</keyword>
<gene>
    <name evidence="1" type="ORF">GFN93_14150</name>
</gene>
<proteinExistence type="predicted"/>
<dbReference type="AlphaFoldDB" id="A0A6N7LYY9"/>